<evidence type="ECO:0000313" key="2">
    <source>
        <dbReference type="Proteomes" id="UP000019335"/>
    </source>
</evidence>
<sequence>MNLCAYACDGMLGENGKIKERRIVNYSLADSTGKAPTSNARLPEIIAKIHNSFLKESSPGIPPLQNILNDWRRESHRDRDTKSPELDGCTYTLEETGEITTVNRCTNVHCIDLGSMECILE</sequence>
<comment type="caution">
    <text evidence="1">The sequence shown here is derived from an EMBL/GenBank/DDBJ whole genome shotgun (WGS) entry which is preliminary data.</text>
</comment>
<dbReference type="AlphaFoldDB" id="W7TXU8"/>
<accession>W7TXU8</accession>
<proteinExistence type="predicted"/>
<reference evidence="1 2" key="1">
    <citation type="journal article" date="2014" name="Mol. Plant">
        <title>Chromosome Scale Genome Assembly and Transcriptome Profiling of Nannochloropsis gaditana in Nitrogen Depletion.</title>
        <authorList>
            <person name="Corteggiani Carpinelli E."/>
            <person name="Telatin A."/>
            <person name="Vitulo N."/>
            <person name="Forcato C."/>
            <person name="D'Angelo M."/>
            <person name="Schiavon R."/>
            <person name="Vezzi A."/>
            <person name="Giacometti G.M."/>
            <person name="Morosinotto T."/>
            <person name="Valle G."/>
        </authorList>
    </citation>
    <scope>NUCLEOTIDE SEQUENCE [LARGE SCALE GENOMIC DNA]</scope>
    <source>
        <strain evidence="1 2">B-31</strain>
    </source>
</reference>
<organism evidence="1 2">
    <name type="scientific">Nannochloropsis gaditana</name>
    <dbReference type="NCBI Taxonomy" id="72520"/>
    <lineage>
        <taxon>Eukaryota</taxon>
        <taxon>Sar</taxon>
        <taxon>Stramenopiles</taxon>
        <taxon>Ochrophyta</taxon>
        <taxon>Eustigmatophyceae</taxon>
        <taxon>Eustigmatales</taxon>
        <taxon>Monodopsidaceae</taxon>
        <taxon>Nannochloropsis</taxon>
    </lineage>
</organism>
<evidence type="ECO:0000313" key="1">
    <source>
        <dbReference type="EMBL" id="EWM25189.1"/>
    </source>
</evidence>
<name>W7TXU8_9STRA</name>
<gene>
    <name evidence="1" type="ORF">Naga_100146g4</name>
</gene>
<dbReference type="EMBL" id="AZIL01001035">
    <property type="protein sequence ID" value="EWM25189.1"/>
    <property type="molecule type" value="Genomic_DNA"/>
</dbReference>
<protein>
    <submittedName>
        <fullName evidence="1">Uncharacterized protein</fullName>
    </submittedName>
</protein>
<keyword evidence="2" id="KW-1185">Reference proteome</keyword>
<dbReference type="Proteomes" id="UP000019335">
    <property type="component" value="Chromosome 12"/>
</dbReference>